<proteinExistence type="predicted"/>
<name>A0A8J4F999_9CHLO</name>
<feature type="compositionally biased region" description="Basic and acidic residues" evidence="1">
    <location>
        <begin position="8"/>
        <end position="22"/>
    </location>
</feature>
<protein>
    <recommendedName>
        <fullName evidence="4">GIY-YIG domain-containing protein</fullName>
    </recommendedName>
</protein>
<dbReference type="Pfam" id="PF19239">
    <property type="entry name" value="GIY_YIG_domain"/>
    <property type="match status" value="1"/>
</dbReference>
<comment type="caution">
    <text evidence="2">The sequence shown here is derived from an EMBL/GenBank/DDBJ whole genome shotgun (WGS) entry which is preliminary data.</text>
</comment>
<evidence type="ECO:0000313" key="3">
    <source>
        <dbReference type="Proteomes" id="UP000747399"/>
    </source>
</evidence>
<dbReference type="AlphaFoldDB" id="A0A8J4F999"/>
<feature type="compositionally biased region" description="Low complexity" evidence="1">
    <location>
        <begin position="92"/>
        <end position="104"/>
    </location>
</feature>
<evidence type="ECO:0000313" key="2">
    <source>
        <dbReference type="EMBL" id="GIL61649.1"/>
    </source>
</evidence>
<gene>
    <name evidence="2" type="ORF">Vafri_16047</name>
</gene>
<dbReference type="EMBL" id="BNCO01000046">
    <property type="protein sequence ID" value="GIL61649.1"/>
    <property type="molecule type" value="Genomic_DNA"/>
</dbReference>
<dbReference type="Proteomes" id="UP000747399">
    <property type="component" value="Unassembled WGS sequence"/>
</dbReference>
<feature type="region of interest" description="Disordered" evidence="1">
    <location>
        <begin position="1"/>
        <end position="48"/>
    </location>
</feature>
<feature type="compositionally biased region" description="Low complexity" evidence="1">
    <location>
        <begin position="26"/>
        <end position="40"/>
    </location>
</feature>
<keyword evidence="3" id="KW-1185">Reference proteome</keyword>
<reference evidence="2" key="1">
    <citation type="journal article" date="2021" name="Proc. Natl. Acad. Sci. U.S.A.">
        <title>Three genomes in the algal genus Volvox reveal the fate of a haploid sex-determining region after a transition to homothallism.</title>
        <authorList>
            <person name="Yamamoto K."/>
            <person name="Hamaji T."/>
            <person name="Kawai-Toyooka H."/>
            <person name="Matsuzaki R."/>
            <person name="Takahashi F."/>
            <person name="Nishimura Y."/>
            <person name="Kawachi M."/>
            <person name="Noguchi H."/>
            <person name="Minakuchi Y."/>
            <person name="Umen J.G."/>
            <person name="Toyoda A."/>
            <person name="Nozaki H."/>
        </authorList>
    </citation>
    <scope>NUCLEOTIDE SEQUENCE</scope>
    <source>
        <strain evidence="2">NIES-3780</strain>
    </source>
</reference>
<evidence type="ECO:0008006" key="4">
    <source>
        <dbReference type="Google" id="ProtNLM"/>
    </source>
</evidence>
<feature type="region of interest" description="Disordered" evidence="1">
    <location>
        <begin position="92"/>
        <end position="114"/>
    </location>
</feature>
<accession>A0A8J4F999</accession>
<sequence length="339" mass="38294">MGNCFNKAEYKVHPNDVEHTRQENTTSSSQPASSATVSPVTPNGTENAVVAAASNESGQDLSGEDLTSVVGTVSAEAESEVHPHVVENTTLSSQLASQSSETSTVPYNAADSNNHRENVQDNFEEELLRTGFLSRMIQRSTFRFTEWRQMPSDPFELSDDADKPGIYQWGFRKMGSSSNIKAFYLGQAVNLSQRFRNYYNPQRSLIGEQYGVYNQSFQTLEMIMNQRAENVNTDQLRTLRTLCTRTDTPRNKQEIWLQLQLRGFTIHYRYMPLVSHAMALFVEAALLARIDYPANKQGNSLYRWPESDNNNRPIITEEIVDCYRMVLFGSEATNGPNAE</sequence>
<organism evidence="2 3">
    <name type="scientific">Volvox africanus</name>
    <dbReference type="NCBI Taxonomy" id="51714"/>
    <lineage>
        <taxon>Eukaryota</taxon>
        <taxon>Viridiplantae</taxon>
        <taxon>Chlorophyta</taxon>
        <taxon>core chlorophytes</taxon>
        <taxon>Chlorophyceae</taxon>
        <taxon>CS clade</taxon>
        <taxon>Chlamydomonadales</taxon>
        <taxon>Volvocaceae</taxon>
        <taxon>Volvox</taxon>
    </lineage>
</organism>
<evidence type="ECO:0000256" key="1">
    <source>
        <dbReference type="SAM" id="MobiDB-lite"/>
    </source>
</evidence>